<name>A0A1W2FWY1_KIBAR</name>
<proteinExistence type="predicted"/>
<accession>A0A1W2FWY1</accession>
<dbReference type="AlphaFoldDB" id="A0A1W2FWY1"/>
<dbReference type="EMBL" id="FWXV01000014">
    <property type="protein sequence ID" value="SMD26467.1"/>
    <property type="molecule type" value="Genomic_DNA"/>
</dbReference>
<dbReference type="RefSeq" id="WP_143447143.1">
    <property type="nucleotide sequence ID" value="NZ_FWXV01000014.1"/>
</dbReference>
<dbReference type="Proteomes" id="UP000192674">
    <property type="component" value="Unassembled WGS sequence"/>
</dbReference>
<organism evidence="1 2">
    <name type="scientific">Kibdelosporangium aridum</name>
    <dbReference type="NCBI Taxonomy" id="2030"/>
    <lineage>
        <taxon>Bacteria</taxon>
        <taxon>Bacillati</taxon>
        <taxon>Actinomycetota</taxon>
        <taxon>Actinomycetes</taxon>
        <taxon>Pseudonocardiales</taxon>
        <taxon>Pseudonocardiaceae</taxon>
        <taxon>Kibdelosporangium</taxon>
    </lineage>
</organism>
<evidence type="ECO:0000313" key="1">
    <source>
        <dbReference type="EMBL" id="SMD26467.1"/>
    </source>
</evidence>
<keyword evidence="2" id="KW-1185">Reference proteome</keyword>
<reference evidence="1 2" key="1">
    <citation type="submission" date="2017-04" db="EMBL/GenBank/DDBJ databases">
        <authorList>
            <person name="Afonso C.L."/>
            <person name="Miller P.J."/>
            <person name="Scott M.A."/>
            <person name="Spackman E."/>
            <person name="Goraichik I."/>
            <person name="Dimitrov K.M."/>
            <person name="Suarez D.L."/>
            <person name="Swayne D.E."/>
        </authorList>
    </citation>
    <scope>NUCLEOTIDE SEQUENCE [LARGE SCALE GENOMIC DNA]</scope>
    <source>
        <strain evidence="1 2">DSM 43828</strain>
    </source>
</reference>
<dbReference type="OrthoDB" id="3694660at2"/>
<sequence length="116" mass="12311">MTGSHIQPVVFPATRMAPSSSPAARLPLPLPVSPLTRSSAAIYGAAAVDNRGRIIEKPLLTRLGWSPGTGVDIQESQGRLIIHPNECFVTMITKHGHLRLPACTARKVVAPGQTAE</sequence>
<gene>
    <name evidence="1" type="ORF">SAMN05661093_10050</name>
</gene>
<protein>
    <submittedName>
        <fullName evidence="1">Uncharacterized protein</fullName>
    </submittedName>
</protein>
<evidence type="ECO:0000313" key="2">
    <source>
        <dbReference type="Proteomes" id="UP000192674"/>
    </source>
</evidence>